<gene>
    <name evidence="2" type="ordered locus">MCP_1260</name>
</gene>
<dbReference type="OrthoDB" id="73564at2157"/>
<reference evidence="3" key="3">
    <citation type="journal article" date="2011" name="PLoS ONE">
        <title>Genome sequence of a mesophilic hydrogenotrophic methanogen Methanocella paludicola, the first cultivated representative of the order Methanocellales.</title>
        <authorList>
            <person name="Sakai S."/>
            <person name="Takaki Y."/>
            <person name="Shimamura S."/>
            <person name="Sekine M."/>
            <person name="Tajima T."/>
            <person name="Kosugi H."/>
            <person name="Ichikawa N."/>
            <person name="Tasumi E."/>
            <person name="Hiraki A.T."/>
            <person name="Shimizu A."/>
            <person name="Kato Y."/>
            <person name="Nishiko R."/>
            <person name="Mori K."/>
            <person name="Fujita N."/>
            <person name="Imachi H."/>
            <person name="Takai K."/>
        </authorList>
    </citation>
    <scope>NUCLEOTIDE SEQUENCE [LARGE SCALE GENOMIC DNA]</scope>
    <source>
        <strain evidence="3">DSM 17711 / JCM 13418 / NBRC 101707 / SANAE</strain>
    </source>
</reference>
<name>D1YY10_METPS</name>
<dbReference type="eggNOG" id="arCOG02607">
    <property type="taxonomic scope" value="Archaea"/>
</dbReference>
<dbReference type="InterPro" id="IPR036249">
    <property type="entry name" value="Thioredoxin-like_sf"/>
</dbReference>
<dbReference type="KEGG" id="mpd:MCP_1260"/>
<proteinExistence type="predicted"/>
<dbReference type="InParanoid" id="D1YY10"/>
<dbReference type="RefSeq" id="WP_012900011.1">
    <property type="nucleotide sequence ID" value="NC_013665.1"/>
</dbReference>
<protein>
    <submittedName>
        <fullName evidence="2">Glutaredoxin</fullName>
    </submittedName>
</protein>
<dbReference type="GO" id="GO:0009055">
    <property type="term" value="F:electron transfer activity"/>
    <property type="evidence" value="ECO:0007669"/>
    <property type="project" value="TreeGrafter"/>
</dbReference>
<dbReference type="PANTHER" id="PTHR34386">
    <property type="entry name" value="GLUTAREDOXIN"/>
    <property type="match status" value="1"/>
</dbReference>
<reference evidence="2 3" key="1">
    <citation type="journal article" date="2007" name="Appl. Environ. Microbiol.">
        <title>Isolation of key methanogens for global methane emission from rice paddy fields: a novel isolate affiliated with the clone cluster rice cluster I.</title>
        <authorList>
            <person name="Sakai S."/>
            <person name="Imachi H."/>
            <person name="Sekiguchi Y."/>
            <person name="Ohashi A."/>
            <person name="Harada H."/>
            <person name="Kamagata Y."/>
        </authorList>
    </citation>
    <scope>NUCLEOTIDE SEQUENCE [LARGE SCALE GENOMIC DNA]</scope>
    <source>
        <strain evidence="3">DSM 17711 / JCM 13418 / NBRC 101707 / SANAE</strain>
    </source>
</reference>
<feature type="domain" description="Glutaredoxin" evidence="1">
    <location>
        <begin position="5"/>
        <end position="61"/>
    </location>
</feature>
<evidence type="ECO:0000313" key="2">
    <source>
        <dbReference type="EMBL" id="BAI61332.1"/>
    </source>
</evidence>
<accession>D1YY10</accession>
<dbReference type="Gene3D" id="3.40.30.10">
    <property type="entry name" value="Glutaredoxin"/>
    <property type="match status" value="1"/>
</dbReference>
<dbReference type="Pfam" id="PF00462">
    <property type="entry name" value="Glutaredoxin"/>
    <property type="match status" value="1"/>
</dbReference>
<dbReference type="PANTHER" id="PTHR34386:SF1">
    <property type="entry name" value="GLUTAREDOXIN-LIKE PROTEIN NRDH"/>
    <property type="match status" value="1"/>
</dbReference>
<dbReference type="EMBL" id="AP011532">
    <property type="protein sequence ID" value="BAI61332.1"/>
    <property type="molecule type" value="Genomic_DNA"/>
</dbReference>
<dbReference type="SUPFAM" id="SSF52833">
    <property type="entry name" value="Thioredoxin-like"/>
    <property type="match status" value="1"/>
</dbReference>
<dbReference type="AlphaFoldDB" id="D1YY10"/>
<dbReference type="PROSITE" id="PS00194">
    <property type="entry name" value="THIOREDOXIN_1"/>
    <property type="match status" value="1"/>
</dbReference>
<dbReference type="InterPro" id="IPR017937">
    <property type="entry name" value="Thioredoxin_CS"/>
</dbReference>
<dbReference type="Proteomes" id="UP000001882">
    <property type="component" value="Chromosome"/>
</dbReference>
<dbReference type="InterPro" id="IPR002109">
    <property type="entry name" value="Glutaredoxin"/>
</dbReference>
<dbReference type="GeneID" id="8681241"/>
<evidence type="ECO:0000313" key="3">
    <source>
        <dbReference type="Proteomes" id="UP000001882"/>
    </source>
</evidence>
<keyword evidence="3" id="KW-1185">Reference proteome</keyword>
<dbReference type="GO" id="GO:0045454">
    <property type="term" value="P:cell redox homeostasis"/>
    <property type="evidence" value="ECO:0007669"/>
    <property type="project" value="TreeGrafter"/>
</dbReference>
<dbReference type="PROSITE" id="PS51354">
    <property type="entry name" value="GLUTAREDOXIN_2"/>
    <property type="match status" value="1"/>
</dbReference>
<dbReference type="STRING" id="304371.MCP_1260"/>
<evidence type="ECO:0000259" key="1">
    <source>
        <dbReference type="Pfam" id="PF00462"/>
    </source>
</evidence>
<dbReference type="InterPro" id="IPR051548">
    <property type="entry name" value="Grx-like_ET"/>
</dbReference>
<sequence length="83" mass="9570">MPTLIIYTQPTCGYCQELKDYLRDNNIPFEEKDITKDRAAWDDLVNKYKARATPLVVFGEKTMLGFNPDELKKMLSAEQAPAR</sequence>
<dbReference type="CDD" id="cd02976">
    <property type="entry name" value="NrdH"/>
    <property type="match status" value="1"/>
</dbReference>
<reference evidence="2 3" key="2">
    <citation type="journal article" date="2008" name="Int. J. Syst. Evol. Microbiol.">
        <title>Methanocella paludicola gen. nov., sp. nov., a methane-producing archaeon, the first isolate of the lineage 'Rice Cluster I', and proposal of the new archaeal order Methanocellales ord. nov.</title>
        <authorList>
            <person name="Sakai S."/>
            <person name="Imachi H."/>
            <person name="Hanada S."/>
            <person name="Ohashi A."/>
            <person name="Harada H."/>
            <person name="Kamagata Y."/>
        </authorList>
    </citation>
    <scope>NUCLEOTIDE SEQUENCE [LARGE SCALE GENOMIC DNA]</scope>
    <source>
        <strain evidence="3">DSM 17711 / JCM 13418 / NBRC 101707 / SANAE</strain>
    </source>
</reference>
<organism evidence="2 3">
    <name type="scientific">Methanocella paludicola (strain DSM 17711 / JCM 13418 / NBRC 101707 / SANAE)</name>
    <dbReference type="NCBI Taxonomy" id="304371"/>
    <lineage>
        <taxon>Archaea</taxon>
        <taxon>Methanobacteriati</taxon>
        <taxon>Methanobacteriota</taxon>
        <taxon>Stenosarchaea group</taxon>
        <taxon>Methanomicrobia</taxon>
        <taxon>Methanocellales</taxon>
        <taxon>Methanocellaceae</taxon>
        <taxon>Methanocella</taxon>
    </lineage>
</organism>